<dbReference type="RefSeq" id="XP_062685800.1">
    <property type="nucleotide sequence ID" value="XM_062824133.1"/>
</dbReference>
<reference evidence="2" key="2">
    <citation type="submission" date="2023-06" db="EMBL/GenBank/DDBJ databases">
        <authorList>
            <consortium name="Lawrence Berkeley National Laboratory"/>
            <person name="Haridas S."/>
            <person name="Hensen N."/>
            <person name="Bonometti L."/>
            <person name="Westerberg I."/>
            <person name="Brannstrom I.O."/>
            <person name="Guillou S."/>
            <person name="Cros-Aarteil S."/>
            <person name="Calhoun S."/>
            <person name="Kuo A."/>
            <person name="Mondo S."/>
            <person name="Pangilinan J."/>
            <person name="Riley R."/>
            <person name="Labutti K."/>
            <person name="Andreopoulos B."/>
            <person name="Lipzen A."/>
            <person name="Chen C."/>
            <person name="Yanf M."/>
            <person name="Daum C."/>
            <person name="Ng V."/>
            <person name="Clum A."/>
            <person name="Steindorff A."/>
            <person name="Ohm R."/>
            <person name="Martin F."/>
            <person name="Silar P."/>
            <person name="Natvig D."/>
            <person name="Lalanne C."/>
            <person name="Gautier V."/>
            <person name="Ament-Velasquez S.L."/>
            <person name="Kruys A."/>
            <person name="Hutchinson M.I."/>
            <person name="Powell A.J."/>
            <person name="Barry K."/>
            <person name="Miller A.N."/>
            <person name="Grigoriev I.V."/>
            <person name="Debuchy R."/>
            <person name="Gladieux P."/>
            <person name="Thoren M.H."/>
            <person name="Johannesson H."/>
        </authorList>
    </citation>
    <scope>NUCLEOTIDE SEQUENCE</scope>
    <source>
        <strain evidence="2">CBS 560.94</strain>
    </source>
</reference>
<accession>A0AAE0JMM1</accession>
<comment type="caution">
    <text evidence="2">The sequence shown here is derived from an EMBL/GenBank/DDBJ whole genome shotgun (WGS) entry which is preliminary data.</text>
</comment>
<proteinExistence type="predicted"/>
<dbReference type="GeneID" id="87861287"/>
<keyword evidence="1" id="KW-0175">Coiled coil</keyword>
<keyword evidence="3" id="KW-1185">Reference proteome</keyword>
<name>A0AAE0JMM1_9PEZI</name>
<evidence type="ECO:0000256" key="1">
    <source>
        <dbReference type="SAM" id="Coils"/>
    </source>
</evidence>
<evidence type="ECO:0000313" key="2">
    <source>
        <dbReference type="EMBL" id="KAK3354422.1"/>
    </source>
</evidence>
<reference evidence="2" key="1">
    <citation type="journal article" date="2023" name="Mol. Phylogenet. Evol.">
        <title>Genome-scale phylogeny and comparative genomics of the fungal order Sordariales.</title>
        <authorList>
            <person name="Hensen N."/>
            <person name="Bonometti L."/>
            <person name="Westerberg I."/>
            <person name="Brannstrom I.O."/>
            <person name="Guillou S."/>
            <person name="Cros-Aarteil S."/>
            <person name="Calhoun S."/>
            <person name="Haridas S."/>
            <person name="Kuo A."/>
            <person name="Mondo S."/>
            <person name="Pangilinan J."/>
            <person name="Riley R."/>
            <person name="LaButti K."/>
            <person name="Andreopoulos B."/>
            <person name="Lipzen A."/>
            <person name="Chen C."/>
            <person name="Yan M."/>
            <person name="Daum C."/>
            <person name="Ng V."/>
            <person name="Clum A."/>
            <person name="Steindorff A."/>
            <person name="Ohm R.A."/>
            <person name="Martin F."/>
            <person name="Silar P."/>
            <person name="Natvig D.O."/>
            <person name="Lalanne C."/>
            <person name="Gautier V."/>
            <person name="Ament-Velasquez S.L."/>
            <person name="Kruys A."/>
            <person name="Hutchinson M.I."/>
            <person name="Powell A.J."/>
            <person name="Barry K."/>
            <person name="Miller A.N."/>
            <person name="Grigoriev I.V."/>
            <person name="Debuchy R."/>
            <person name="Gladieux P."/>
            <person name="Hiltunen Thoren M."/>
            <person name="Johannesson H."/>
        </authorList>
    </citation>
    <scope>NUCLEOTIDE SEQUENCE</scope>
    <source>
        <strain evidence="2">CBS 560.94</strain>
    </source>
</reference>
<sequence length="347" mass="37560">MINKETEAAELRKKLAQVNEELTMWRRAGTLRCRSKPCQEVFMTEQRDSLARIAAKLTNQNHLDATPAVILPLDQTVYTTSSSTSATMNSSDDTSSYHSLTAASLSPDTVNMTPSSQLEFQFQPHDPIATFSSSQLGAGIDNTGTFAPGIHMSSAEGYSPGESAPPPHYILSPIDQQPTCSIPMFTEPAWHSEESLGHHYQPLPASMTTQVSTEAPPRVLHFLRPGQITLSRRQSAPACSLPLMPGENPPFRLDGPPPPLPSHLSVAVASPPPPASPGYTDQPLGLTEEQPQMTFHRVGDKKKGRMQIAQSNIIQHNTCFTSGSETRSYGAAGGWSSMNYANTGFGM</sequence>
<evidence type="ECO:0000313" key="3">
    <source>
        <dbReference type="Proteomes" id="UP001278500"/>
    </source>
</evidence>
<feature type="coiled-coil region" evidence="1">
    <location>
        <begin position="1"/>
        <end position="28"/>
    </location>
</feature>
<dbReference type="AlphaFoldDB" id="A0AAE0JMM1"/>
<dbReference type="Proteomes" id="UP001278500">
    <property type="component" value="Unassembled WGS sequence"/>
</dbReference>
<protein>
    <submittedName>
        <fullName evidence="2">Uncharacterized protein</fullName>
    </submittedName>
</protein>
<gene>
    <name evidence="2" type="ORF">B0H65DRAFT_418195</name>
</gene>
<organism evidence="2 3">
    <name type="scientific">Neurospora tetraspora</name>
    <dbReference type="NCBI Taxonomy" id="94610"/>
    <lineage>
        <taxon>Eukaryota</taxon>
        <taxon>Fungi</taxon>
        <taxon>Dikarya</taxon>
        <taxon>Ascomycota</taxon>
        <taxon>Pezizomycotina</taxon>
        <taxon>Sordariomycetes</taxon>
        <taxon>Sordariomycetidae</taxon>
        <taxon>Sordariales</taxon>
        <taxon>Sordariaceae</taxon>
        <taxon>Neurospora</taxon>
    </lineage>
</organism>
<dbReference type="EMBL" id="JAUEPP010000001">
    <property type="protein sequence ID" value="KAK3354422.1"/>
    <property type="molecule type" value="Genomic_DNA"/>
</dbReference>